<accession>A0A2H1FEN7</accession>
<organism evidence="1 2">
    <name type="scientific">Candidatus Nitrosotalea okcheonensis</name>
    <dbReference type="NCBI Taxonomy" id="1903276"/>
    <lineage>
        <taxon>Archaea</taxon>
        <taxon>Nitrososphaerota</taxon>
        <taxon>Nitrososphaeria</taxon>
        <taxon>Nitrosotaleales</taxon>
        <taxon>Nitrosotaleaceae</taxon>
        <taxon>Nitrosotalea</taxon>
    </lineage>
</organism>
<dbReference type="AlphaFoldDB" id="A0A2H1FEN7"/>
<reference evidence="2" key="1">
    <citation type="submission" date="2017-03" db="EMBL/GenBank/DDBJ databases">
        <authorList>
            <person name="Herbold C."/>
        </authorList>
    </citation>
    <scope>NUCLEOTIDE SEQUENCE [LARGE SCALE GENOMIC DNA]</scope>
</reference>
<keyword evidence="2" id="KW-1185">Reference proteome</keyword>
<dbReference type="EMBL" id="LT841358">
    <property type="protein sequence ID" value="SMH71211.1"/>
    <property type="molecule type" value="Genomic_DNA"/>
</dbReference>
<name>A0A2H1FEN7_9ARCH</name>
<proteinExistence type="predicted"/>
<evidence type="ECO:0000313" key="1">
    <source>
        <dbReference type="EMBL" id="SMH71211.1"/>
    </source>
</evidence>
<sequence length="76" mass="8702">MTLERSKKSKARLKVVTNNRGSCITIYKNITLVTKHVLDTSSDLHHLSDSHTRQQLRTQIGRLGTIQCSHSCKKIW</sequence>
<gene>
    <name evidence="1" type="ORF">NCS_11018</name>
</gene>
<protein>
    <submittedName>
        <fullName evidence="1">Uncharacterized protein</fullName>
    </submittedName>
</protein>
<evidence type="ECO:0000313" key="2">
    <source>
        <dbReference type="Proteomes" id="UP000230607"/>
    </source>
</evidence>
<dbReference type="Proteomes" id="UP000230607">
    <property type="component" value="Chromosome 1"/>
</dbReference>